<dbReference type="Proteomes" id="UP000298488">
    <property type="component" value="Unassembled WGS sequence"/>
</dbReference>
<evidence type="ECO:0000256" key="1">
    <source>
        <dbReference type="SAM" id="Phobius"/>
    </source>
</evidence>
<evidence type="ECO:0000259" key="2">
    <source>
        <dbReference type="Pfam" id="PF13240"/>
    </source>
</evidence>
<proteinExistence type="predicted"/>
<feature type="transmembrane region" description="Helical" evidence="1">
    <location>
        <begin position="134"/>
        <end position="156"/>
    </location>
</feature>
<organism evidence="3 4">
    <name type="scientific">Terrimesophilobacter mesophilus</name>
    <dbReference type="NCBI Taxonomy" id="433647"/>
    <lineage>
        <taxon>Bacteria</taxon>
        <taxon>Bacillati</taxon>
        <taxon>Actinomycetota</taxon>
        <taxon>Actinomycetes</taxon>
        <taxon>Micrococcales</taxon>
        <taxon>Microbacteriaceae</taxon>
        <taxon>Terrimesophilobacter</taxon>
    </lineage>
</organism>
<reference evidence="3 4" key="1">
    <citation type="submission" date="2019-03" db="EMBL/GenBank/DDBJ databases">
        <title>Genomics of glacier-inhabiting Cryobacterium strains.</title>
        <authorList>
            <person name="Liu Q."/>
            <person name="Xin Y.-H."/>
        </authorList>
    </citation>
    <scope>NUCLEOTIDE SEQUENCE [LARGE SCALE GENOMIC DNA]</scope>
    <source>
        <strain evidence="3 4">CGMCC 1.10440</strain>
    </source>
</reference>
<comment type="caution">
    <text evidence="3">The sequence shown here is derived from an EMBL/GenBank/DDBJ whole genome shotgun (WGS) entry which is preliminary data.</text>
</comment>
<dbReference type="Pfam" id="PF13240">
    <property type="entry name" value="Zn_Ribbon_1"/>
    <property type="match status" value="1"/>
</dbReference>
<feature type="domain" description="Zinc-ribbon" evidence="2">
    <location>
        <begin position="62"/>
        <end position="83"/>
    </location>
</feature>
<keyword evidence="1" id="KW-0472">Membrane</keyword>
<accession>A0A4R8VBX7</accession>
<dbReference type="EMBL" id="SOFI01000003">
    <property type="protein sequence ID" value="TFB80794.1"/>
    <property type="molecule type" value="Genomic_DNA"/>
</dbReference>
<name>A0A4R8VBX7_9MICO</name>
<keyword evidence="4" id="KW-1185">Reference proteome</keyword>
<sequence length="158" mass="17209">MSGSTASAPRSSARSYAARLCSGRYPLAPRCAMTRGLALAEFFTVQRYAMPAVDNLLDMERCESCGRELSAEWKYCIYCGRPISRSALSRVDAARTTVVPRAAPTRSGAEQEVIPSAFRPDVDEPQTRKYDAPFWVGVGMGILGLTLIIYAAVIIYGS</sequence>
<evidence type="ECO:0000313" key="3">
    <source>
        <dbReference type="EMBL" id="TFB80794.1"/>
    </source>
</evidence>
<protein>
    <submittedName>
        <fullName evidence="3">Zinc ribbon domain-containing protein</fullName>
    </submittedName>
</protein>
<evidence type="ECO:0000313" key="4">
    <source>
        <dbReference type="Proteomes" id="UP000298488"/>
    </source>
</evidence>
<gene>
    <name evidence="3" type="ORF">E3N84_06050</name>
</gene>
<dbReference type="OrthoDB" id="5123169at2"/>
<dbReference type="AlphaFoldDB" id="A0A4R8VBX7"/>
<keyword evidence="1" id="KW-1133">Transmembrane helix</keyword>
<keyword evidence="1" id="KW-0812">Transmembrane</keyword>
<dbReference type="InterPro" id="IPR026870">
    <property type="entry name" value="Zinc_ribbon_dom"/>
</dbReference>